<dbReference type="EMBL" id="QBLH01003605">
    <property type="protein sequence ID" value="TGZ37146.1"/>
    <property type="molecule type" value="Genomic_DNA"/>
</dbReference>
<evidence type="ECO:0000313" key="2">
    <source>
        <dbReference type="Proteomes" id="UP000310200"/>
    </source>
</evidence>
<proteinExistence type="predicted"/>
<organism evidence="1 2">
    <name type="scientific">Temnothorax longispinosus</name>
    <dbReference type="NCBI Taxonomy" id="300112"/>
    <lineage>
        <taxon>Eukaryota</taxon>
        <taxon>Metazoa</taxon>
        <taxon>Ecdysozoa</taxon>
        <taxon>Arthropoda</taxon>
        <taxon>Hexapoda</taxon>
        <taxon>Insecta</taxon>
        <taxon>Pterygota</taxon>
        <taxon>Neoptera</taxon>
        <taxon>Endopterygota</taxon>
        <taxon>Hymenoptera</taxon>
        <taxon>Apocrita</taxon>
        <taxon>Aculeata</taxon>
        <taxon>Formicoidea</taxon>
        <taxon>Formicidae</taxon>
        <taxon>Myrmicinae</taxon>
        <taxon>Temnothorax</taxon>
    </lineage>
</organism>
<gene>
    <name evidence="1" type="ORF">DBV15_05850</name>
</gene>
<protein>
    <submittedName>
        <fullName evidence="1">Uncharacterized protein</fullName>
    </submittedName>
</protein>
<keyword evidence="2" id="KW-1185">Reference proteome</keyword>
<evidence type="ECO:0000313" key="1">
    <source>
        <dbReference type="EMBL" id="TGZ37146.1"/>
    </source>
</evidence>
<sequence length="188" mass="21198">MLCCRSVRNLRGREALGGIGRRSNTGIEVLTEWKNQKGCTMGGWELGERLGDRFCLRSNPCPRVPPGSLQSRQVVVTADKKSGKGVKTRYGLSSHSSLWKSRNERRCSDLTVRHGRHREPYFPAEMSSTRLRGWFAESKRDVGMRGVGMAGPIRSSLTVEMLLHVTGERHRARCVRRATTGRCKTWRG</sequence>
<dbReference type="Proteomes" id="UP000310200">
    <property type="component" value="Unassembled WGS sequence"/>
</dbReference>
<reference evidence="1 2" key="1">
    <citation type="journal article" date="2019" name="Philos. Trans. R. Soc. Lond., B, Biol. Sci.">
        <title>Ant behaviour and brain gene expression of defending hosts depend on the ecological success of the intruding social parasite.</title>
        <authorList>
            <person name="Kaur R."/>
            <person name="Stoldt M."/>
            <person name="Jongepier E."/>
            <person name="Feldmeyer B."/>
            <person name="Menzel F."/>
            <person name="Bornberg-Bauer E."/>
            <person name="Foitzik S."/>
        </authorList>
    </citation>
    <scope>NUCLEOTIDE SEQUENCE [LARGE SCALE GENOMIC DNA]</scope>
    <source>
        <tissue evidence="1">Whole body</tissue>
    </source>
</reference>
<accession>A0A4S2JNS8</accession>
<comment type="caution">
    <text evidence="1">The sequence shown here is derived from an EMBL/GenBank/DDBJ whole genome shotgun (WGS) entry which is preliminary data.</text>
</comment>
<name>A0A4S2JNS8_9HYME</name>
<dbReference type="AlphaFoldDB" id="A0A4S2JNS8"/>